<feature type="domain" description="HTH cro/C1-type" evidence="1">
    <location>
        <begin position="10"/>
        <end position="64"/>
    </location>
</feature>
<reference evidence="2 3" key="1">
    <citation type="submission" date="2022-06" db="EMBL/GenBank/DDBJ databases">
        <title>Genomic Encyclopedia of Archaeal and Bacterial Type Strains, Phase II (KMG-II): from individual species to whole genera.</title>
        <authorList>
            <person name="Goeker M."/>
        </authorList>
    </citation>
    <scope>NUCLEOTIDE SEQUENCE [LARGE SCALE GENOMIC DNA]</scope>
    <source>
        <strain evidence="2 3">DSM 44255</strain>
    </source>
</reference>
<protein>
    <submittedName>
        <fullName evidence="2">Helix-turn-helix domain-containing protein</fullName>
    </submittedName>
</protein>
<dbReference type="EMBL" id="JAMTCO010000004">
    <property type="protein sequence ID" value="MCP2269303.1"/>
    <property type="molecule type" value="Genomic_DNA"/>
</dbReference>
<comment type="caution">
    <text evidence="2">The sequence shown here is derived from an EMBL/GenBank/DDBJ whole genome shotgun (WGS) entry which is preliminary data.</text>
</comment>
<evidence type="ECO:0000259" key="1">
    <source>
        <dbReference type="PROSITE" id="PS50943"/>
    </source>
</evidence>
<dbReference type="InterPro" id="IPR027417">
    <property type="entry name" value="P-loop_NTPase"/>
</dbReference>
<dbReference type="Gene3D" id="1.10.260.40">
    <property type="entry name" value="lambda repressor-like DNA-binding domains"/>
    <property type="match status" value="1"/>
</dbReference>
<keyword evidence="3" id="KW-1185">Reference proteome</keyword>
<dbReference type="InterPro" id="IPR003593">
    <property type="entry name" value="AAA+_ATPase"/>
</dbReference>
<dbReference type="InterPro" id="IPR010982">
    <property type="entry name" value="Lambda_DNA-bd_dom_sf"/>
</dbReference>
<dbReference type="Pfam" id="PF13191">
    <property type="entry name" value="AAA_16"/>
    <property type="match status" value="1"/>
</dbReference>
<sequence>MASAAFGDLLRFHRLRVRLTQEELAERTGVSVRAIREVESGRARRPQRRTARLLAGGLGLAGDRETEFLGFTGAVQGGDTSPHAGMCALPPVVLEVTGRDSELHELEAQAEQAAAGPGARTVLVHGLPGVGKTALVVAAGHRLGHRFEGGCHFLDLRGMGPDPLTPAAAAHRLLAAFGVDERAVPDDEEDRLALYRSLVRDRPRLLVLDNAATEAQVRPLLAGGPGSVVLVTSRGTLAGLAVRHRLAVGVLSTEASVRLLAAVAVAGRVLAEPAAAARVARLCGGIPLALVIAGNRLTSRGRWTIEHLCGQLEGQRRRLSVLAAGDLRVRTAFELSYRHLPAEVARVFRGLALVAGRETSVELAAAVSGLPPEAAEAALEELADAGLIGIAETRGRYTHHDLIQLFAREQLECDGDPVVAARVGPARGAVPDLVLERETVPGCPVDALPAAMTRRR</sequence>
<dbReference type="PRINTS" id="PR00364">
    <property type="entry name" value="DISEASERSIST"/>
</dbReference>
<dbReference type="PANTHER" id="PTHR47691:SF3">
    <property type="entry name" value="HTH-TYPE TRANSCRIPTIONAL REGULATOR RV0890C-RELATED"/>
    <property type="match status" value="1"/>
</dbReference>
<dbReference type="InterPro" id="IPR001387">
    <property type="entry name" value="Cro/C1-type_HTH"/>
</dbReference>
<accession>A0ABT1I9J0</accession>
<evidence type="ECO:0000313" key="2">
    <source>
        <dbReference type="EMBL" id="MCP2269303.1"/>
    </source>
</evidence>
<organism evidence="2 3">
    <name type="scientific">Actinokineospora diospyrosa</name>
    <dbReference type="NCBI Taxonomy" id="103728"/>
    <lineage>
        <taxon>Bacteria</taxon>
        <taxon>Bacillati</taxon>
        <taxon>Actinomycetota</taxon>
        <taxon>Actinomycetes</taxon>
        <taxon>Pseudonocardiales</taxon>
        <taxon>Pseudonocardiaceae</taxon>
        <taxon>Actinokineospora</taxon>
    </lineage>
</organism>
<dbReference type="InterPro" id="IPR041664">
    <property type="entry name" value="AAA_16"/>
</dbReference>
<dbReference type="Gene3D" id="3.40.50.300">
    <property type="entry name" value="P-loop containing nucleotide triphosphate hydrolases"/>
    <property type="match status" value="1"/>
</dbReference>
<dbReference type="Pfam" id="PF13560">
    <property type="entry name" value="HTH_31"/>
    <property type="match status" value="1"/>
</dbReference>
<dbReference type="PROSITE" id="PS50943">
    <property type="entry name" value="HTH_CROC1"/>
    <property type="match status" value="1"/>
</dbReference>
<dbReference type="SMART" id="SM00530">
    <property type="entry name" value="HTH_XRE"/>
    <property type="match status" value="1"/>
</dbReference>
<dbReference type="SUPFAM" id="SSF47413">
    <property type="entry name" value="lambda repressor-like DNA-binding domains"/>
    <property type="match status" value="1"/>
</dbReference>
<gene>
    <name evidence="2" type="ORF">LV75_001791</name>
</gene>
<name>A0ABT1I9J0_9PSEU</name>
<evidence type="ECO:0000313" key="3">
    <source>
        <dbReference type="Proteomes" id="UP001205185"/>
    </source>
</evidence>
<dbReference type="SMART" id="SM00382">
    <property type="entry name" value="AAA"/>
    <property type="match status" value="1"/>
</dbReference>
<dbReference type="Proteomes" id="UP001205185">
    <property type="component" value="Unassembled WGS sequence"/>
</dbReference>
<dbReference type="RefSeq" id="WP_253886308.1">
    <property type="nucleotide sequence ID" value="NZ_BAAAVB010000004.1"/>
</dbReference>
<dbReference type="SUPFAM" id="SSF52540">
    <property type="entry name" value="P-loop containing nucleoside triphosphate hydrolases"/>
    <property type="match status" value="1"/>
</dbReference>
<proteinExistence type="predicted"/>
<dbReference type="PANTHER" id="PTHR47691">
    <property type="entry name" value="REGULATOR-RELATED"/>
    <property type="match status" value="1"/>
</dbReference>
<dbReference type="CDD" id="cd00093">
    <property type="entry name" value="HTH_XRE"/>
    <property type="match status" value="1"/>
</dbReference>